<accession>A0A9Q3YT07</accession>
<evidence type="ECO:0000256" key="3">
    <source>
        <dbReference type="ARBA" id="ARBA00022989"/>
    </source>
</evidence>
<keyword evidence="2 5" id="KW-0812">Transmembrane</keyword>
<proteinExistence type="predicted"/>
<dbReference type="InterPro" id="IPR012451">
    <property type="entry name" value="DUF1656"/>
</dbReference>
<keyword evidence="1" id="KW-1003">Cell membrane</keyword>
<gene>
    <name evidence="6" type="ORF">LL252_16330</name>
</gene>
<evidence type="ECO:0000313" key="7">
    <source>
        <dbReference type="Proteomes" id="UP001108027"/>
    </source>
</evidence>
<dbReference type="AlphaFoldDB" id="A0A9Q3YT07"/>
<protein>
    <submittedName>
        <fullName evidence="6">DUF1656 domain-containing protein</fullName>
    </submittedName>
</protein>
<evidence type="ECO:0000256" key="2">
    <source>
        <dbReference type="ARBA" id="ARBA00022692"/>
    </source>
</evidence>
<dbReference type="Proteomes" id="UP001108027">
    <property type="component" value="Unassembled WGS sequence"/>
</dbReference>
<evidence type="ECO:0000313" key="6">
    <source>
        <dbReference type="EMBL" id="MCC4310143.1"/>
    </source>
</evidence>
<organism evidence="6 7">
    <name type="scientific">Alloalcanivorax marinus</name>
    <dbReference type="NCBI Taxonomy" id="1177169"/>
    <lineage>
        <taxon>Bacteria</taxon>
        <taxon>Pseudomonadati</taxon>
        <taxon>Pseudomonadota</taxon>
        <taxon>Gammaproteobacteria</taxon>
        <taxon>Oceanospirillales</taxon>
        <taxon>Alcanivoracaceae</taxon>
        <taxon>Alloalcanivorax</taxon>
    </lineage>
</organism>
<evidence type="ECO:0000256" key="4">
    <source>
        <dbReference type="ARBA" id="ARBA00023136"/>
    </source>
</evidence>
<dbReference type="Pfam" id="PF07869">
    <property type="entry name" value="DUF1656"/>
    <property type="match status" value="1"/>
</dbReference>
<keyword evidence="7" id="KW-1185">Reference proteome</keyword>
<reference evidence="6" key="1">
    <citation type="submission" date="2021-10" db="EMBL/GenBank/DDBJ databases">
        <title>The diversity and Nitrogen Metabolism of Culturable Nitrate-Utilizing Bacteria Within the Oxygen Minimum Zone of the Changjiang (Yangtze River)Estuary.</title>
        <authorList>
            <person name="Zhang D."/>
            <person name="Zheng J."/>
            <person name="Liu S."/>
            <person name="He W."/>
        </authorList>
    </citation>
    <scope>NUCLEOTIDE SEQUENCE</scope>
    <source>
        <strain evidence="6">FXH-223</strain>
    </source>
</reference>
<keyword evidence="3 5" id="KW-1133">Transmembrane helix</keyword>
<sequence length="75" mass="8355">MLYEIDLGGVLLPPLLPVLVLALLLFWPVNRLIGRVDGYRWFWHPALAGLCVFLVLCAVALALFMFGSALLWEAS</sequence>
<feature type="transmembrane region" description="Helical" evidence="5">
    <location>
        <begin position="47"/>
        <end position="72"/>
    </location>
</feature>
<feature type="transmembrane region" description="Helical" evidence="5">
    <location>
        <begin position="7"/>
        <end position="27"/>
    </location>
</feature>
<dbReference type="RefSeq" id="WP_204431459.1">
    <property type="nucleotide sequence ID" value="NZ_ARXL01000009.1"/>
</dbReference>
<keyword evidence="4 5" id="KW-0472">Membrane</keyword>
<evidence type="ECO:0000256" key="5">
    <source>
        <dbReference type="SAM" id="Phobius"/>
    </source>
</evidence>
<name>A0A9Q3YT07_9GAMM</name>
<evidence type="ECO:0000256" key="1">
    <source>
        <dbReference type="ARBA" id="ARBA00022475"/>
    </source>
</evidence>
<comment type="caution">
    <text evidence="6">The sequence shown here is derived from an EMBL/GenBank/DDBJ whole genome shotgun (WGS) entry which is preliminary data.</text>
</comment>
<dbReference type="EMBL" id="JAJGNA010000029">
    <property type="protein sequence ID" value="MCC4310143.1"/>
    <property type="molecule type" value="Genomic_DNA"/>
</dbReference>